<name>A0A0A9C2K4_ARUDO</name>
<reference evidence="1" key="2">
    <citation type="journal article" date="2015" name="Data Brief">
        <title>Shoot transcriptome of the giant reed, Arundo donax.</title>
        <authorList>
            <person name="Barrero R.A."/>
            <person name="Guerrero F.D."/>
            <person name="Moolhuijzen P."/>
            <person name="Goolsby J.A."/>
            <person name="Tidwell J."/>
            <person name="Bellgard S.E."/>
            <person name="Bellgard M.I."/>
        </authorList>
    </citation>
    <scope>NUCLEOTIDE SEQUENCE</scope>
    <source>
        <tissue evidence="1">Shoot tissue taken approximately 20 cm above the soil surface</tissue>
    </source>
</reference>
<sequence length="39" mass="4327">MYLFQSSSGELNFHSYPSFTASQQSASSVLWRGKALISL</sequence>
<dbReference type="AlphaFoldDB" id="A0A0A9C2K4"/>
<proteinExistence type="predicted"/>
<dbReference type="EMBL" id="GBRH01229222">
    <property type="protein sequence ID" value="JAD68673.1"/>
    <property type="molecule type" value="Transcribed_RNA"/>
</dbReference>
<evidence type="ECO:0000313" key="1">
    <source>
        <dbReference type="EMBL" id="JAD68673.1"/>
    </source>
</evidence>
<reference evidence="1" key="1">
    <citation type="submission" date="2014-09" db="EMBL/GenBank/DDBJ databases">
        <authorList>
            <person name="Magalhaes I.L.F."/>
            <person name="Oliveira U."/>
            <person name="Santos F.R."/>
            <person name="Vidigal T.H.D.A."/>
            <person name="Brescovit A.D."/>
            <person name="Santos A.J."/>
        </authorList>
    </citation>
    <scope>NUCLEOTIDE SEQUENCE</scope>
    <source>
        <tissue evidence="1">Shoot tissue taken approximately 20 cm above the soil surface</tissue>
    </source>
</reference>
<accession>A0A0A9C2K4</accession>
<protein>
    <submittedName>
        <fullName evidence="1">Uncharacterized protein</fullName>
    </submittedName>
</protein>
<organism evidence="1">
    <name type="scientific">Arundo donax</name>
    <name type="common">Giant reed</name>
    <name type="synonym">Donax arundinaceus</name>
    <dbReference type="NCBI Taxonomy" id="35708"/>
    <lineage>
        <taxon>Eukaryota</taxon>
        <taxon>Viridiplantae</taxon>
        <taxon>Streptophyta</taxon>
        <taxon>Embryophyta</taxon>
        <taxon>Tracheophyta</taxon>
        <taxon>Spermatophyta</taxon>
        <taxon>Magnoliopsida</taxon>
        <taxon>Liliopsida</taxon>
        <taxon>Poales</taxon>
        <taxon>Poaceae</taxon>
        <taxon>PACMAD clade</taxon>
        <taxon>Arundinoideae</taxon>
        <taxon>Arundineae</taxon>
        <taxon>Arundo</taxon>
    </lineage>
</organism>